<feature type="domain" description="Inositolphosphotransferase Aur1/Ipt1" evidence="6">
    <location>
        <begin position="235"/>
        <end position="326"/>
    </location>
</feature>
<feature type="domain" description="Inositolphosphotransferase Aur1/Ipt1" evidence="6">
    <location>
        <begin position="154"/>
        <end position="206"/>
    </location>
</feature>
<evidence type="ECO:0000313" key="8">
    <source>
        <dbReference type="Proteomes" id="UP000243515"/>
    </source>
</evidence>
<dbReference type="Proteomes" id="UP000243515">
    <property type="component" value="Unassembled WGS sequence"/>
</dbReference>
<feature type="domain" description="Inositolphosphotransferase Aur1/Ipt1" evidence="6">
    <location>
        <begin position="356"/>
        <end position="397"/>
    </location>
</feature>
<evidence type="ECO:0000256" key="3">
    <source>
        <dbReference type="ARBA" id="ARBA00022989"/>
    </source>
</evidence>
<comment type="subcellular location">
    <subcellularLocation>
        <location evidence="1">Membrane</location>
        <topology evidence="1">Multi-pass membrane protein</topology>
    </subcellularLocation>
</comment>
<dbReference type="PANTHER" id="PTHR31310">
    <property type="match status" value="1"/>
</dbReference>
<evidence type="ECO:0000256" key="2">
    <source>
        <dbReference type="ARBA" id="ARBA00022692"/>
    </source>
</evidence>
<proteinExistence type="predicted"/>
<keyword evidence="8" id="KW-1185">Reference proteome</keyword>
<keyword evidence="2 5" id="KW-0812">Transmembrane</keyword>
<feature type="transmembrane region" description="Helical" evidence="5">
    <location>
        <begin position="384"/>
        <end position="408"/>
    </location>
</feature>
<dbReference type="PANTHER" id="PTHR31310:SF7">
    <property type="entry name" value="PA-PHOSPHATASE RELATED-FAMILY PROTEIN DDB_G0268928"/>
    <property type="match status" value="1"/>
</dbReference>
<accession>A0A232LZK7</accession>
<evidence type="ECO:0000259" key="6">
    <source>
        <dbReference type="Pfam" id="PF14378"/>
    </source>
</evidence>
<dbReference type="InterPro" id="IPR052185">
    <property type="entry name" value="IPC_Synthase-Related"/>
</dbReference>
<dbReference type="InterPro" id="IPR026841">
    <property type="entry name" value="Aur1/Ipt1"/>
</dbReference>
<feature type="transmembrane region" description="Helical" evidence="5">
    <location>
        <begin position="183"/>
        <end position="206"/>
    </location>
</feature>
<gene>
    <name evidence="7" type="ORF">Egran_02981</name>
</gene>
<dbReference type="AlphaFoldDB" id="A0A232LZK7"/>
<evidence type="ECO:0000313" key="7">
    <source>
        <dbReference type="EMBL" id="OXV09257.1"/>
    </source>
</evidence>
<feature type="transmembrane region" description="Helical" evidence="5">
    <location>
        <begin position="359"/>
        <end position="378"/>
    </location>
</feature>
<dbReference type="CDD" id="cd03386">
    <property type="entry name" value="PAP2_Aur1_like"/>
    <property type="match status" value="1"/>
</dbReference>
<evidence type="ECO:0000256" key="5">
    <source>
        <dbReference type="SAM" id="Phobius"/>
    </source>
</evidence>
<sequence length="446" mass="50959">MGVGAFIEPLVVVVLLFGGTWINRDTIQQNCLSCQSDRCWTCSWPTSVKSNPSISQWKDPSAKAPLASPSLLTCRESCWRKREIQLLSWSVEVTSPNTAPFRYRPVSRLLRKFPFLVECWYWALVYWTYQLGRAFTAVSLKEETADIARKHASELLKIEHQFGICWEREIQRFFLRHPLWMTWINWVYSFIHIPGTIAFLVCLYYYTTVQGRQHERLPGSSSSPLKRSPTGHLLYEARRRTLAVCNLLAFIIFTWWPCMPPRLLNDKNKGDLVRNPGGGFDNFVDTVHGVAGVGSIWTQNRFCNQYAAMPSLHFGYSLMIGLTIMSIPLAPQHHRSASSRAPISDQSLSRIYLPSRRRIACLLVGFAYPFLILVSIIATANHFILDAVAGAIVCGLGWQGNTALLNLLPLEDYFLWMVRIHKPERSCLIDIYEMGSQLNDQHPILC</sequence>
<dbReference type="EMBL" id="NPHW01003627">
    <property type="protein sequence ID" value="OXV09257.1"/>
    <property type="molecule type" value="Genomic_DNA"/>
</dbReference>
<feature type="transmembrane region" description="Helical" evidence="5">
    <location>
        <begin position="314"/>
        <end position="330"/>
    </location>
</feature>
<evidence type="ECO:0000256" key="4">
    <source>
        <dbReference type="ARBA" id="ARBA00023136"/>
    </source>
</evidence>
<organism evidence="7 8">
    <name type="scientific">Elaphomyces granulatus</name>
    <dbReference type="NCBI Taxonomy" id="519963"/>
    <lineage>
        <taxon>Eukaryota</taxon>
        <taxon>Fungi</taxon>
        <taxon>Dikarya</taxon>
        <taxon>Ascomycota</taxon>
        <taxon>Pezizomycotina</taxon>
        <taxon>Eurotiomycetes</taxon>
        <taxon>Eurotiomycetidae</taxon>
        <taxon>Eurotiales</taxon>
        <taxon>Elaphomycetaceae</taxon>
        <taxon>Elaphomyces</taxon>
    </lineage>
</organism>
<feature type="transmembrane region" description="Helical" evidence="5">
    <location>
        <begin position="109"/>
        <end position="129"/>
    </location>
</feature>
<dbReference type="GO" id="GO:0016020">
    <property type="term" value="C:membrane"/>
    <property type="evidence" value="ECO:0007669"/>
    <property type="project" value="UniProtKB-SubCell"/>
</dbReference>
<keyword evidence="3 5" id="KW-1133">Transmembrane helix</keyword>
<name>A0A232LZK7_9EURO</name>
<feature type="transmembrane region" description="Helical" evidence="5">
    <location>
        <begin position="241"/>
        <end position="257"/>
    </location>
</feature>
<dbReference type="Pfam" id="PF14378">
    <property type="entry name" value="PAP2_3"/>
    <property type="match status" value="3"/>
</dbReference>
<protein>
    <recommendedName>
        <fullName evidence="6">Inositolphosphotransferase Aur1/Ipt1 domain-containing protein</fullName>
    </recommendedName>
</protein>
<feature type="transmembrane region" description="Helical" evidence="5">
    <location>
        <begin position="6"/>
        <end position="23"/>
    </location>
</feature>
<evidence type="ECO:0000256" key="1">
    <source>
        <dbReference type="ARBA" id="ARBA00004141"/>
    </source>
</evidence>
<keyword evidence="4 5" id="KW-0472">Membrane</keyword>
<dbReference type="OrthoDB" id="2566866at2759"/>
<comment type="caution">
    <text evidence="7">The sequence shown here is derived from an EMBL/GenBank/DDBJ whole genome shotgun (WGS) entry which is preliminary data.</text>
</comment>
<reference evidence="7 8" key="1">
    <citation type="journal article" date="2015" name="Environ. Microbiol.">
        <title>Metagenome sequence of Elaphomyces granulatus from sporocarp tissue reveals Ascomycota ectomycorrhizal fingerprints of genome expansion and a Proteobacteria-rich microbiome.</title>
        <authorList>
            <person name="Quandt C.A."/>
            <person name="Kohler A."/>
            <person name="Hesse C.N."/>
            <person name="Sharpton T.J."/>
            <person name="Martin F."/>
            <person name="Spatafora J.W."/>
        </authorList>
    </citation>
    <scope>NUCLEOTIDE SEQUENCE [LARGE SCALE GENOMIC DNA]</scope>
    <source>
        <strain evidence="7 8">OSC145934</strain>
    </source>
</reference>